<accession>A0ACD3B5S3</accession>
<dbReference type="EMBL" id="ML208274">
    <property type="protein sequence ID" value="TFK73658.1"/>
    <property type="molecule type" value="Genomic_DNA"/>
</dbReference>
<feature type="non-terminal residue" evidence="1">
    <location>
        <position position="468"/>
    </location>
</feature>
<name>A0ACD3B5S3_9AGAR</name>
<sequence length="468" mass="54047">MRAYNALPLDDDILDRIFAFLSDFDTLRALILTSKAFHSIFQAHPNSIIRAISYNLVGPALPQAVRYMRHQAKKSSEDDSDGSATEDSDEEDEEGTGTSKKQPPRPAPEPESSAIAPIKRSETSSLANNHTVVKKLEDIFSRKHKDRSFSSSALTSMESWRFRRATYRIMLFAELFPWSLYDDDDYDDAAVEQIIIQHRKFLEDFMTPELQELYSVALFLVELNQNLLSRTDPIGDHSYGVIALSCGPLATLSAFEDCDTDFWEELQDSNIPISDDDDRPSPVHDYLLRPLKKVMERRKATLRKPDDVEHWKNILDVIVGEHDPCQKCSASPGGFNLYNHKNWDTLAKVFDKFGLWGVRSLLKGNLTSNVGELANYNNVFTRPFDYHKFMEETFEFKRGTFNDWEKEDWLCESCVRSFITYHLHFWVLEKKKEAGTIIPEDCWYGYNCRTQTHSLHHAQTRNHFCEPT</sequence>
<protein>
    <submittedName>
        <fullName evidence="1">Uncharacterized protein</fullName>
    </submittedName>
</protein>
<gene>
    <name evidence="1" type="ORF">BDN72DRAFT_834535</name>
</gene>
<keyword evidence="2" id="KW-1185">Reference proteome</keyword>
<evidence type="ECO:0000313" key="2">
    <source>
        <dbReference type="Proteomes" id="UP000308600"/>
    </source>
</evidence>
<proteinExistence type="predicted"/>
<evidence type="ECO:0000313" key="1">
    <source>
        <dbReference type="EMBL" id="TFK73658.1"/>
    </source>
</evidence>
<organism evidence="1 2">
    <name type="scientific">Pluteus cervinus</name>
    <dbReference type="NCBI Taxonomy" id="181527"/>
    <lineage>
        <taxon>Eukaryota</taxon>
        <taxon>Fungi</taxon>
        <taxon>Dikarya</taxon>
        <taxon>Basidiomycota</taxon>
        <taxon>Agaricomycotina</taxon>
        <taxon>Agaricomycetes</taxon>
        <taxon>Agaricomycetidae</taxon>
        <taxon>Agaricales</taxon>
        <taxon>Pluteineae</taxon>
        <taxon>Pluteaceae</taxon>
        <taxon>Pluteus</taxon>
    </lineage>
</organism>
<dbReference type="Proteomes" id="UP000308600">
    <property type="component" value="Unassembled WGS sequence"/>
</dbReference>
<reference evidence="1 2" key="1">
    <citation type="journal article" date="2019" name="Nat. Ecol. Evol.">
        <title>Megaphylogeny resolves global patterns of mushroom evolution.</title>
        <authorList>
            <person name="Varga T."/>
            <person name="Krizsan K."/>
            <person name="Foldi C."/>
            <person name="Dima B."/>
            <person name="Sanchez-Garcia M."/>
            <person name="Sanchez-Ramirez S."/>
            <person name="Szollosi G.J."/>
            <person name="Szarkandi J.G."/>
            <person name="Papp V."/>
            <person name="Albert L."/>
            <person name="Andreopoulos W."/>
            <person name="Angelini C."/>
            <person name="Antonin V."/>
            <person name="Barry K.W."/>
            <person name="Bougher N.L."/>
            <person name="Buchanan P."/>
            <person name="Buyck B."/>
            <person name="Bense V."/>
            <person name="Catcheside P."/>
            <person name="Chovatia M."/>
            <person name="Cooper J."/>
            <person name="Damon W."/>
            <person name="Desjardin D."/>
            <person name="Finy P."/>
            <person name="Geml J."/>
            <person name="Haridas S."/>
            <person name="Hughes K."/>
            <person name="Justo A."/>
            <person name="Karasinski D."/>
            <person name="Kautmanova I."/>
            <person name="Kiss B."/>
            <person name="Kocsube S."/>
            <person name="Kotiranta H."/>
            <person name="LaButti K.M."/>
            <person name="Lechner B.E."/>
            <person name="Liimatainen K."/>
            <person name="Lipzen A."/>
            <person name="Lukacs Z."/>
            <person name="Mihaltcheva S."/>
            <person name="Morgado L.N."/>
            <person name="Niskanen T."/>
            <person name="Noordeloos M.E."/>
            <person name="Ohm R.A."/>
            <person name="Ortiz-Santana B."/>
            <person name="Ovrebo C."/>
            <person name="Racz N."/>
            <person name="Riley R."/>
            <person name="Savchenko A."/>
            <person name="Shiryaev A."/>
            <person name="Soop K."/>
            <person name="Spirin V."/>
            <person name="Szebenyi C."/>
            <person name="Tomsovsky M."/>
            <person name="Tulloss R.E."/>
            <person name="Uehling J."/>
            <person name="Grigoriev I.V."/>
            <person name="Vagvolgyi C."/>
            <person name="Papp T."/>
            <person name="Martin F.M."/>
            <person name="Miettinen O."/>
            <person name="Hibbett D.S."/>
            <person name="Nagy L.G."/>
        </authorList>
    </citation>
    <scope>NUCLEOTIDE SEQUENCE [LARGE SCALE GENOMIC DNA]</scope>
    <source>
        <strain evidence="1 2">NL-1719</strain>
    </source>
</reference>